<proteinExistence type="predicted"/>
<dbReference type="EMBL" id="JH688144">
    <property type="protein sequence ID" value="EJD33626.1"/>
    <property type="molecule type" value="Genomic_DNA"/>
</dbReference>
<gene>
    <name evidence="2" type="ORF">AURDEDRAFT_19049</name>
</gene>
<dbReference type="OrthoDB" id="3207600at2759"/>
<evidence type="ECO:0000313" key="2">
    <source>
        <dbReference type="EMBL" id="EJD33626.1"/>
    </source>
</evidence>
<dbReference type="eggNOG" id="ENOG502RUZQ">
    <property type="taxonomic scope" value="Eukaryota"/>
</dbReference>
<feature type="domain" description="DUF6589" evidence="1">
    <location>
        <begin position="134"/>
        <end position="337"/>
    </location>
</feature>
<dbReference type="Proteomes" id="UP000006514">
    <property type="component" value="Unassembled WGS sequence"/>
</dbReference>
<accession>J0CTJ1</accession>
<dbReference type="AlphaFoldDB" id="J0CTJ1"/>
<feature type="non-terminal residue" evidence="2">
    <location>
        <position position="462"/>
    </location>
</feature>
<feature type="domain" description="DUF6589" evidence="1">
    <location>
        <begin position="338"/>
        <end position="462"/>
    </location>
</feature>
<evidence type="ECO:0000313" key="3">
    <source>
        <dbReference type="Proteomes" id="UP000006514"/>
    </source>
</evidence>
<evidence type="ECO:0000259" key="1">
    <source>
        <dbReference type="Pfam" id="PF20231"/>
    </source>
</evidence>
<name>J0CTJ1_AURST</name>
<sequence length="462" mass="52230">IFVLSVLLFVRNRATNALPFLLGVLMVTHGASARIMTAFSCLGAVVSARTLDRFRVRISMDAISRAIYAIRATPRWFWIIDNINLFIRRAAQRINKLNYMINATNSAVILLPSRIPLAALSVSEFHSLQGNRASAVPDDLRPTMEDDSHMLAAFEALVEQFLVAYCPGADKWTDRTTLKEQAAAAMPSISPLAPDVTVTFPTGVLDANEGSYEGLIDCVALLRKRLNMPDEDWAEHLRVAAGDYLTIRNIRGAQYLRQYEPSATERLDTLLPQSQLFHFAMRAADVIHSEHLGDSVNDPGSLSRQKELLHRSYDVNKVDYANAKSTIRHSLIARILHSKKLVRQYATARAAEQAQEAGDDVLAHSIYFIIDALRFCEFESAVSHGDAGRVLIVLKYWAFDFRGARSHNYARECAEILLRWKYKLTEPMREMWAASWFVNRWGKPGRFIASDLYLEQLNHYVK</sequence>
<dbReference type="Pfam" id="PF20231">
    <property type="entry name" value="DUF6589"/>
    <property type="match status" value="2"/>
</dbReference>
<protein>
    <recommendedName>
        <fullName evidence="1">DUF6589 domain-containing protein</fullName>
    </recommendedName>
</protein>
<reference evidence="3" key="1">
    <citation type="journal article" date="2012" name="Science">
        <title>The Paleozoic origin of enzymatic lignin decomposition reconstructed from 31 fungal genomes.</title>
        <authorList>
            <person name="Floudas D."/>
            <person name="Binder M."/>
            <person name="Riley R."/>
            <person name="Barry K."/>
            <person name="Blanchette R.A."/>
            <person name="Henrissat B."/>
            <person name="Martinez A.T."/>
            <person name="Otillar R."/>
            <person name="Spatafora J.W."/>
            <person name="Yadav J.S."/>
            <person name="Aerts A."/>
            <person name="Benoit I."/>
            <person name="Boyd A."/>
            <person name="Carlson A."/>
            <person name="Copeland A."/>
            <person name="Coutinho P.M."/>
            <person name="de Vries R.P."/>
            <person name="Ferreira P."/>
            <person name="Findley K."/>
            <person name="Foster B."/>
            <person name="Gaskell J."/>
            <person name="Glotzer D."/>
            <person name="Gorecki P."/>
            <person name="Heitman J."/>
            <person name="Hesse C."/>
            <person name="Hori C."/>
            <person name="Igarashi K."/>
            <person name="Jurgens J.A."/>
            <person name="Kallen N."/>
            <person name="Kersten P."/>
            <person name="Kohler A."/>
            <person name="Kuees U."/>
            <person name="Kumar T.K.A."/>
            <person name="Kuo A."/>
            <person name="LaButti K."/>
            <person name="Larrondo L.F."/>
            <person name="Lindquist E."/>
            <person name="Ling A."/>
            <person name="Lombard V."/>
            <person name="Lucas S."/>
            <person name="Lundell T."/>
            <person name="Martin R."/>
            <person name="McLaughlin D.J."/>
            <person name="Morgenstern I."/>
            <person name="Morin E."/>
            <person name="Murat C."/>
            <person name="Nagy L.G."/>
            <person name="Nolan M."/>
            <person name="Ohm R.A."/>
            <person name="Patyshakuliyeva A."/>
            <person name="Rokas A."/>
            <person name="Ruiz-Duenas F.J."/>
            <person name="Sabat G."/>
            <person name="Salamov A."/>
            <person name="Samejima M."/>
            <person name="Schmutz J."/>
            <person name="Slot J.C."/>
            <person name="St John F."/>
            <person name="Stenlid J."/>
            <person name="Sun H."/>
            <person name="Sun S."/>
            <person name="Syed K."/>
            <person name="Tsang A."/>
            <person name="Wiebenga A."/>
            <person name="Young D."/>
            <person name="Pisabarro A."/>
            <person name="Eastwood D.C."/>
            <person name="Martin F."/>
            <person name="Cullen D."/>
            <person name="Grigoriev I.V."/>
            <person name="Hibbett D.S."/>
        </authorList>
    </citation>
    <scope>NUCLEOTIDE SEQUENCE [LARGE SCALE GENOMIC DNA]</scope>
    <source>
        <strain evidence="3">TFB10046</strain>
    </source>
</reference>
<organism evidence="2 3">
    <name type="scientific">Auricularia subglabra (strain TFB-10046 / SS5)</name>
    <name type="common">White-rot fungus</name>
    <name type="synonym">Auricularia delicata (strain TFB10046)</name>
    <dbReference type="NCBI Taxonomy" id="717982"/>
    <lineage>
        <taxon>Eukaryota</taxon>
        <taxon>Fungi</taxon>
        <taxon>Dikarya</taxon>
        <taxon>Basidiomycota</taxon>
        <taxon>Agaricomycotina</taxon>
        <taxon>Agaricomycetes</taxon>
        <taxon>Auriculariales</taxon>
        <taxon>Auriculariaceae</taxon>
        <taxon>Auricularia</taxon>
    </lineage>
</organism>
<dbReference type="KEGG" id="adl:AURDEDRAFT_19049"/>
<dbReference type="OMA" id="WIIDNIN"/>
<dbReference type="InterPro" id="IPR046496">
    <property type="entry name" value="DUF6589"/>
</dbReference>
<keyword evidence="3" id="KW-1185">Reference proteome</keyword>
<dbReference type="InParanoid" id="J0CTJ1"/>
<feature type="non-terminal residue" evidence="2">
    <location>
        <position position="1"/>
    </location>
</feature>